<protein>
    <recommendedName>
        <fullName evidence="2">asparagine synthase (glutamine-hydrolyzing)</fullName>
        <ecNumber evidence="2">6.3.5.4</ecNumber>
    </recommendedName>
</protein>
<dbReference type="EMBL" id="FNUC01000004">
    <property type="protein sequence ID" value="SEF12237.1"/>
    <property type="molecule type" value="Genomic_DNA"/>
</dbReference>
<evidence type="ECO:0000256" key="3">
    <source>
        <dbReference type="ARBA" id="ARBA00022888"/>
    </source>
</evidence>
<keyword evidence="7" id="KW-1185">Reference proteome</keyword>
<reference evidence="7" key="1">
    <citation type="submission" date="2016-10" db="EMBL/GenBank/DDBJ databases">
        <authorList>
            <person name="Varghese N."/>
            <person name="Submissions S."/>
        </authorList>
    </citation>
    <scope>NUCLEOTIDE SEQUENCE [LARGE SCALE GENOMIC DNA]</scope>
    <source>
        <strain evidence="7">DSM 45237</strain>
    </source>
</reference>
<dbReference type="Gene3D" id="3.40.50.620">
    <property type="entry name" value="HUPs"/>
    <property type="match status" value="1"/>
</dbReference>
<dbReference type="SUPFAM" id="SSF56235">
    <property type="entry name" value="N-terminal nucleophile aminohydrolases (Ntn hydrolases)"/>
    <property type="match status" value="1"/>
</dbReference>
<evidence type="ECO:0000313" key="6">
    <source>
        <dbReference type="EMBL" id="SEF12237.1"/>
    </source>
</evidence>
<dbReference type="NCBIfam" id="NF033561">
    <property type="entry name" value="macrolact_Ik_Al"/>
    <property type="match status" value="1"/>
</dbReference>
<dbReference type="GO" id="GO:0006529">
    <property type="term" value="P:asparagine biosynthetic process"/>
    <property type="evidence" value="ECO:0007669"/>
    <property type="project" value="UniProtKB-KW"/>
</dbReference>
<dbReference type="Pfam" id="PF00733">
    <property type="entry name" value="Asn_synthase"/>
    <property type="match status" value="1"/>
</dbReference>
<evidence type="ECO:0000256" key="1">
    <source>
        <dbReference type="ARBA" id="ARBA00005187"/>
    </source>
</evidence>
<dbReference type="EC" id="6.3.5.4" evidence="2"/>
<dbReference type="InterPro" id="IPR014729">
    <property type="entry name" value="Rossmann-like_a/b/a_fold"/>
</dbReference>
<gene>
    <name evidence="6" type="ORF">SAMN04488561_4203</name>
</gene>
<dbReference type="SUPFAM" id="SSF52402">
    <property type="entry name" value="Adenine nucleotide alpha hydrolases-like"/>
    <property type="match status" value="1"/>
</dbReference>
<keyword evidence="3" id="KW-0028">Amino-acid biosynthesis</keyword>
<dbReference type="PANTHER" id="PTHR43284:SF1">
    <property type="entry name" value="ASPARAGINE SYNTHETASE"/>
    <property type="match status" value="1"/>
</dbReference>
<proteinExistence type="predicted"/>
<comment type="catalytic activity">
    <reaction evidence="4">
        <text>L-aspartate + L-glutamine + ATP + H2O = L-asparagine + L-glutamate + AMP + diphosphate + H(+)</text>
        <dbReference type="Rhea" id="RHEA:12228"/>
        <dbReference type="ChEBI" id="CHEBI:15377"/>
        <dbReference type="ChEBI" id="CHEBI:15378"/>
        <dbReference type="ChEBI" id="CHEBI:29985"/>
        <dbReference type="ChEBI" id="CHEBI:29991"/>
        <dbReference type="ChEBI" id="CHEBI:30616"/>
        <dbReference type="ChEBI" id="CHEBI:33019"/>
        <dbReference type="ChEBI" id="CHEBI:58048"/>
        <dbReference type="ChEBI" id="CHEBI:58359"/>
        <dbReference type="ChEBI" id="CHEBI:456215"/>
        <dbReference type="EC" id="6.3.5.4"/>
    </reaction>
</comment>
<evidence type="ECO:0000313" key="7">
    <source>
        <dbReference type="Proteomes" id="UP000181980"/>
    </source>
</evidence>
<dbReference type="InterPro" id="IPR029055">
    <property type="entry name" value="Ntn_hydrolases_N"/>
</dbReference>
<dbReference type="AlphaFoldDB" id="A0A1H5PGU2"/>
<keyword evidence="3" id="KW-0061">Asparagine biosynthesis</keyword>
<dbReference type="InterPro" id="IPR051786">
    <property type="entry name" value="ASN_synthetase/amidase"/>
</dbReference>
<dbReference type="InterPro" id="IPR001962">
    <property type="entry name" value="Asn_synthase"/>
</dbReference>
<feature type="domain" description="Asparagine synthetase" evidence="5">
    <location>
        <begin position="180"/>
        <end position="526"/>
    </location>
</feature>
<accession>A0A1H5PGU2</accession>
<comment type="pathway">
    <text evidence="1">Amino-acid biosynthesis; L-asparagine biosynthesis; L-asparagine from L-aspartate (L-Gln route): step 1/1.</text>
</comment>
<evidence type="ECO:0000256" key="2">
    <source>
        <dbReference type="ARBA" id="ARBA00012737"/>
    </source>
</evidence>
<sequence length="547" mass="59964">MVPRGARLIWNDPPVWVMGGWPGRTLRVVTDQQTQLALFGACSADDSDLLRAARSRDLATVCSGWAGSFVVARHTGTGLLELLSDAAGGCPLYLVETPGGTVWGSSSLALSSLTRRRVDRLWLTSYLANKLLLPADRSAWADVLPVPPGHRVVLAAGRAATVTAWWSHARRPYGHAVALVRRSLLDGVEARLGASRVSVDLAGMDSTTIAAIAARRGNLLTMTVRPEDREEGGDVDYAREFARRGTTHAWLSMTTDQLPFSRSPDQLPPSDEPAPSSASWTFFSAQLRAARDAGSTCHLTGDGGDNLFLPPPWHLTVLARRGRMVRLWRDAHGWARLRSISPWGIVVAAAQGDIQRVIQPWSAPPTWVLESAITGTAPEADPDALLIHEVRNVARAAHADRQLADELEMDLHNPYFDGLLLDAVASARPWHRYSTRRYKPMLADATGDLLPFRHRRRVTKGTFAGDFHSGLRLNLQRILRLADGHLAGLGLIEPLHLRSAIRRAALGVDAMWASLMPTLDAEMWLEATQHLPEISWTTHSRGRFLSA</sequence>
<evidence type="ECO:0000256" key="4">
    <source>
        <dbReference type="ARBA" id="ARBA00048741"/>
    </source>
</evidence>
<dbReference type="GO" id="GO:0004066">
    <property type="term" value="F:asparagine synthase (glutamine-hydrolyzing) activity"/>
    <property type="evidence" value="ECO:0007669"/>
    <property type="project" value="UniProtKB-EC"/>
</dbReference>
<dbReference type="Proteomes" id="UP000181980">
    <property type="component" value="Unassembled WGS sequence"/>
</dbReference>
<name>A0A1H5PGU2_9ACTN</name>
<evidence type="ECO:0000259" key="5">
    <source>
        <dbReference type="Pfam" id="PF00733"/>
    </source>
</evidence>
<organism evidence="6 7">
    <name type="scientific">Jiangella alba</name>
    <dbReference type="NCBI Taxonomy" id="561176"/>
    <lineage>
        <taxon>Bacteria</taxon>
        <taxon>Bacillati</taxon>
        <taxon>Actinomycetota</taxon>
        <taxon>Actinomycetes</taxon>
        <taxon>Jiangellales</taxon>
        <taxon>Jiangellaceae</taxon>
        <taxon>Jiangella</taxon>
    </lineage>
</organism>
<dbReference type="STRING" id="561176.SAMN04488561_4203"/>
<dbReference type="PANTHER" id="PTHR43284">
    <property type="entry name" value="ASPARAGINE SYNTHETASE (GLUTAMINE-HYDROLYZING)"/>
    <property type="match status" value="1"/>
</dbReference>
<dbReference type="Gene3D" id="3.60.20.10">
    <property type="entry name" value="Glutamine Phosphoribosylpyrophosphate, subunit 1, domain 1"/>
    <property type="match status" value="1"/>
</dbReference>